<feature type="compositionally biased region" description="Basic and acidic residues" evidence="1">
    <location>
        <begin position="59"/>
        <end position="69"/>
    </location>
</feature>
<dbReference type="EMBL" id="JAFJMO010000007">
    <property type="protein sequence ID" value="KAJ8272119.1"/>
    <property type="molecule type" value="Genomic_DNA"/>
</dbReference>
<sequence length="118" mass="12502">MSQSLGGIRGSKRRSREKPHSSSVSHKRATSSSPRLPRPPRPPARGAAPLPSRGILDVDAVRLEERPRGGADLGLPGLQGRRGRTRGGVYETSGLPALVTAKPHKASAPKSKQQATFV</sequence>
<keyword evidence="3" id="KW-1185">Reference proteome</keyword>
<dbReference type="Proteomes" id="UP001152803">
    <property type="component" value="Unassembled WGS sequence"/>
</dbReference>
<protein>
    <submittedName>
        <fullName evidence="2">Uncharacterized protein</fullName>
    </submittedName>
</protein>
<gene>
    <name evidence="2" type="ORF">COCON_G00109780</name>
</gene>
<evidence type="ECO:0000313" key="2">
    <source>
        <dbReference type="EMBL" id="KAJ8272119.1"/>
    </source>
</evidence>
<dbReference type="AlphaFoldDB" id="A0A9Q1DJE5"/>
<evidence type="ECO:0000256" key="1">
    <source>
        <dbReference type="SAM" id="MobiDB-lite"/>
    </source>
</evidence>
<organism evidence="2 3">
    <name type="scientific">Conger conger</name>
    <name type="common">Conger eel</name>
    <name type="synonym">Muraena conger</name>
    <dbReference type="NCBI Taxonomy" id="82655"/>
    <lineage>
        <taxon>Eukaryota</taxon>
        <taxon>Metazoa</taxon>
        <taxon>Chordata</taxon>
        <taxon>Craniata</taxon>
        <taxon>Vertebrata</taxon>
        <taxon>Euteleostomi</taxon>
        <taxon>Actinopterygii</taxon>
        <taxon>Neopterygii</taxon>
        <taxon>Teleostei</taxon>
        <taxon>Anguilliformes</taxon>
        <taxon>Congridae</taxon>
        <taxon>Conger</taxon>
    </lineage>
</organism>
<comment type="caution">
    <text evidence="2">The sequence shown here is derived from an EMBL/GenBank/DDBJ whole genome shotgun (WGS) entry which is preliminary data.</text>
</comment>
<feature type="region of interest" description="Disordered" evidence="1">
    <location>
        <begin position="1"/>
        <end position="96"/>
    </location>
</feature>
<name>A0A9Q1DJE5_CONCO</name>
<accession>A0A9Q1DJE5</accession>
<evidence type="ECO:0000313" key="3">
    <source>
        <dbReference type="Proteomes" id="UP001152803"/>
    </source>
</evidence>
<feature type="compositionally biased region" description="Low complexity" evidence="1">
    <location>
        <begin position="44"/>
        <end position="54"/>
    </location>
</feature>
<reference evidence="2" key="1">
    <citation type="journal article" date="2023" name="Science">
        <title>Genome structures resolve the early diversification of teleost fishes.</title>
        <authorList>
            <person name="Parey E."/>
            <person name="Louis A."/>
            <person name="Montfort J."/>
            <person name="Bouchez O."/>
            <person name="Roques C."/>
            <person name="Iampietro C."/>
            <person name="Lluch J."/>
            <person name="Castinel A."/>
            <person name="Donnadieu C."/>
            <person name="Desvignes T."/>
            <person name="Floi Bucao C."/>
            <person name="Jouanno E."/>
            <person name="Wen M."/>
            <person name="Mejri S."/>
            <person name="Dirks R."/>
            <person name="Jansen H."/>
            <person name="Henkel C."/>
            <person name="Chen W.J."/>
            <person name="Zahm M."/>
            <person name="Cabau C."/>
            <person name="Klopp C."/>
            <person name="Thompson A.W."/>
            <person name="Robinson-Rechavi M."/>
            <person name="Braasch I."/>
            <person name="Lecointre G."/>
            <person name="Bobe J."/>
            <person name="Postlethwait J.H."/>
            <person name="Berthelot C."/>
            <person name="Roest Crollius H."/>
            <person name="Guiguen Y."/>
        </authorList>
    </citation>
    <scope>NUCLEOTIDE SEQUENCE</scope>
    <source>
        <strain evidence="2">Concon-B</strain>
    </source>
</reference>
<proteinExistence type="predicted"/>